<accession>A0A8H4QF10</accession>
<evidence type="ECO:0000313" key="3">
    <source>
        <dbReference type="Proteomes" id="UP000521872"/>
    </source>
</evidence>
<feature type="compositionally biased region" description="Acidic residues" evidence="1">
    <location>
        <begin position="46"/>
        <end position="88"/>
    </location>
</feature>
<protein>
    <submittedName>
        <fullName evidence="2">Uncharacterized protein</fullName>
    </submittedName>
</protein>
<feature type="compositionally biased region" description="Polar residues" evidence="1">
    <location>
        <begin position="89"/>
        <end position="106"/>
    </location>
</feature>
<gene>
    <name evidence="2" type="ORF">D9613_010223</name>
</gene>
<organism evidence="2 3">
    <name type="scientific">Agrocybe pediades</name>
    <dbReference type="NCBI Taxonomy" id="84607"/>
    <lineage>
        <taxon>Eukaryota</taxon>
        <taxon>Fungi</taxon>
        <taxon>Dikarya</taxon>
        <taxon>Basidiomycota</taxon>
        <taxon>Agaricomycotina</taxon>
        <taxon>Agaricomycetes</taxon>
        <taxon>Agaricomycetidae</taxon>
        <taxon>Agaricales</taxon>
        <taxon>Agaricineae</taxon>
        <taxon>Strophariaceae</taxon>
        <taxon>Agrocybe</taxon>
    </lineage>
</organism>
<feature type="compositionally biased region" description="Acidic residues" evidence="1">
    <location>
        <begin position="147"/>
        <end position="170"/>
    </location>
</feature>
<name>A0A8H4QF10_9AGAR</name>
<evidence type="ECO:0000256" key="1">
    <source>
        <dbReference type="SAM" id="MobiDB-lite"/>
    </source>
</evidence>
<comment type="caution">
    <text evidence="2">The sequence shown here is derived from an EMBL/GenBank/DDBJ whole genome shotgun (WGS) entry which is preliminary data.</text>
</comment>
<feature type="region of interest" description="Disordered" evidence="1">
    <location>
        <begin position="24"/>
        <end position="222"/>
    </location>
</feature>
<dbReference type="Proteomes" id="UP000521872">
    <property type="component" value="Unassembled WGS sequence"/>
</dbReference>
<keyword evidence="3" id="KW-1185">Reference proteome</keyword>
<feature type="compositionally biased region" description="Basic and acidic residues" evidence="1">
    <location>
        <begin position="107"/>
        <end position="124"/>
    </location>
</feature>
<evidence type="ECO:0000313" key="2">
    <source>
        <dbReference type="EMBL" id="KAF4609905.1"/>
    </source>
</evidence>
<feature type="compositionally biased region" description="Polar residues" evidence="1">
    <location>
        <begin position="340"/>
        <end position="352"/>
    </location>
</feature>
<dbReference type="AlphaFoldDB" id="A0A8H4QF10"/>
<dbReference type="EMBL" id="JAACJL010000059">
    <property type="protein sequence ID" value="KAF4609905.1"/>
    <property type="molecule type" value="Genomic_DNA"/>
</dbReference>
<feature type="compositionally biased region" description="Low complexity" evidence="1">
    <location>
        <begin position="202"/>
        <end position="222"/>
    </location>
</feature>
<sequence length="352" mass="38590">MIGFDPSMLVGLLVRDERDRRHFRRVGELPKPIFPLQLEAPTWPPDSDDNMGLESISEPDDLDLDDDEEGTEMQSEGDEDGDEVENEQVFETRSRSASNASNTGQESSRRGDRQSEDVDTREDPVGSMTPGPGSKERRRIGDFAFLAEEDEGFGEDDEEEEESDIEDDWVDPLLPTLTPPGPPPPPATASSQKPKKEQYYASSSSSLLSSSNWPPLAKGKGSSSSATAYQIECILFSDNDGRQQQQEGQETGSRACTFCSIACFSTAGTPFPVPAAPPDDNDDYSFTLNWETTSSSVGAPRYTRNGMTWNVSMKGSAQAQGQHQHQHRMHNARARDDGRTQSAGVNGILTDS</sequence>
<reference evidence="2 3" key="1">
    <citation type="submission" date="2019-12" db="EMBL/GenBank/DDBJ databases">
        <authorList>
            <person name="Floudas D."/>
            <person name="Bentzer J."/>
            <person name="Ahren D."/>
            <person name="Johansson T."/>
            <person name="Persson P."/>
            <person name="Tunlid A."/>
        </authorList>
    </citation>
    <scope>NUCLEOTIDE SEQUENCE [LARGE SCALE GENOMIC DNA]</scope>
    <source>
        <strain evidence="2 3">CBS 102.39</strain>
    </source>
</reference>
<proteinExistence type="predicted"/>
<feature type="region of interest" description="Disordered" evidence="1">
    <location>
        <begin position="315"/>
        <end position="352"/>
    </location>
</feature>
<feature type="compositionally biased region" description="Pro residues" evidence="1">
    <location>
        <begin position="177"/>
        <end position="187"/>
    </location>
</feature>